<sequence length="565" mass="62924">MCFALELVKPYIFNQTLGAVPNILKMVSMKPLVTYFLPTFVLALFTPYGCSSVSALPLFTDSRWIVNGDGQRVKLACVNWAAHLEPVVAEGLSKQPVDSISARIASLGFNCVRLTWPLFLITNDSLGSTTVRQSFQHLGLDDAIGGIQEYNPSFLSMTLLDAFQAVVSSLARKDLMVILDNHISKPGWCCSDNDGNGFFGDQYFQPRVWIEGLGRIATMFHGVPNVVGVSLRNELRGRRQNVQDWFRYMQEAAEAVHSANPNLLVIISGLHYDSSFSFLIDRSINLTFGRKLVFELHWYSFTSGRRAWRKENANKVCGNVIDEIMNRAGFLLEQGYPLFMSEFGGDQSGNKINDNRYLNCFLGLAAELDVDWALWTVVGSYYLRGGKNEFDEPYGVLNANFSGVRNPDFVQRLSALQAPFQDSSEDTARKVIFHPQTGLCIRRKSNLGPLQLGPCAETETWKYTPQKTLMITGTYFCLQADQPGEPAKLGTICTNSNSRWDTISDSDMHLSSKVENETVCLDIDSSKTIITNTCKCLSGDSSCDPASQWFRFITSSGSGTKRPAL</sequence>
<reference evidence="6" key="1">
    <citation type="journal article" date="2020" name="Plant Biotechnol. J.">
        <title>The pomegranate (Punica granatum L.) draft genome dissects genetic divergence between soft- and hard-seeded cultivars.</title>
        <authorList>
            <person name="Luo X."/>
            <person name="Li H."/>
            <person name="Wu Z."/>
            <person name="Yao W."/>
            <person name="Zhao P."/>
            <person name="Cao D."/>
            <person name="Yu H."/>
            <person name="Li K."/>
            <person name="Poudel K."/>
            <person name="Zhao D."/>
            <person name="Zhang F."/>
            <person name="Xia X."/>
            <person name="Chen L."/>
            <person name="Wang Q."/>
            <person name="Jing D."/>
            <person name="Cao S."/>
        </authorList>
    </citation>
    <scope>NUCLEOTIDE SEQUENCE [LARGE SCALE GENOMIC DNA]</scope>
    <source>
        <strain evidence="6">cv. Tunisia</strain>
    </source>
</reference>
<dbReference type="Pfam" id="PF00150">
    <property type="entry name" value="Cellulase"/>
    <property type="match status" value="1"/>
</dbReference>
<dbReference type="InterPro" id="IPR017853">
    <property type="entry name" value="GH"/>
</dbReference>
<dbReference type="GO" id="GO:0000272">
    <property type="term" value="P:polysaccharide catabolic process"/>
    <property type="evidence" value="ECO:0007669"/>
    <property type="project" value="InterPro"/>
</dbReference>
<evidence type="ECO:0000313" key="6">
    <source>
        <dbReference type="Proteomes" id="UP000515151"/>
    </source>
</evidence>
<keyword evidence="3 4" id="KW-0326">Glycosidase</keyword>
<name>A0A6P8E150_PUNGR</name>
<dbReference type="SMART" id="SM00458">
    <property type="entry name" value="RICIN"/>
    <property type="match status" value="1"/>
</dbReference>
<accession>A0A6P8E150</accession>
<dbReference type="InterPro" id="IPR035992">
    <property type="entry name" value="Ricin_B-like_lectins"/>
</dbReference>
<feature type="domain" description="Ricin B lectin" evidence="5">
    <location>
        <begin position="427"/>
        <end position="553"/>
    </location>
</feature>
<dbReference type="GO" id="GO:0004553">
    <property type="term" value="F:hydrolase activity, hydrolyzing O-glycosyl compounds"/>
    <property type="evidence" value="ECO:0007669"/>
    <property type="project" value="InterPro"/>
</dbReference>
<evidence type="ECO:0000256" key="3">
    <source>
        <dbReference type="ARBA" id="ARBA00023295"/>
    </source>
</evidence>
<keyword evidence="2 4" id="KW-0378">Hydrolase</keyword>
<proteinExistence type="inferred from homology"/>
<dbReference type="OrthoDB" id="442731at2759"/>
<dbReference type="Pfam" id="PF00652">
    <property type="entry name" value="Ricin_B_lectin"/>
    <property type="match status" value="1"/>
</dbReference>
<keyword evidence="6" id="KW-1185">Reference proteome</keyword>
<dbReference type="PANTHER" id="PTHR31263">
    <property type="entry name" value="CELLULASE FAMILY PROTEIN (AFU_ORTHOLOGUE AFUA_5G14560)"/>
    <property type="match status" value="1"/>
</dbReference>
<evidence type="ECO:0000256" key="1">
    <source>
        <dbReference type="ARBA" id="ARBA00005641"/>
    </source>
</evidence>
<evidence type="ECO:0000256" key="4">
    <source>
        <dbReference type="RuleBase" id="RU361153"/>
    </source>
</evidence>
<organism evidence="6 7">
    <name type="scientific">Punica granatum</name>
    <name type="common">Pomegranate</name>
    <dbReference type="NCBI Taxonomy" id="22663"/>
    <lineage>
        <taxon>Eukaryota</taxon>
        <taxon>Viridiplantae</taxon>
        <taxon>Streptophyta</taxon>
        <taxon>Embryophyta</taxon>
        <taxon>Tracheophyta</taxon>
        <taxon>Spermatophyta</taxon>
        <taxon>Magnoliopsida</taxon>
        <taxon>eudicotyledons</taxon>
        <taxon>Gunneridae</taxon>
        <taxon>Pentapetalae</taxon>
        <taxon>rosids</taxon>
        <taxon>malvids</taxon>
        <taxon>Myrtales</taxon>
        <taxon>Lythraceae</taxon>
        <taxon>Punica</taxon>
    </lineage>
</organism>
<dbReference type="InterPro" id="IPR001547">
    <property type="entry name" value="Glyco_hydro_5"/>
</dbReference>
<dbReference type="AlphaFoldDB" id="A0A6P8E150"/>
<gene>
    <name evidence="7" type="primary">LOC116211232</name>
</gene>
<dbReference type="GeneID" id="116211232"/>
<reference evidence="7" key="2">
    <citation type="submission" date="2025-08" db="UniProtKB">
        <authorList>
            <consortium name="RefSeq"/>
        </authorList>
    </citation>
    <scope>IDENTIFICATION</scope>
    <source>
        <tissue evidence="7">Leaf</tissue>
    </source>
</reference>
<comment type="similarity">
    <text evidence="1 4">Belongs to the glycosyl hydrolase 5 (cellulase A) family.</text>
</comment>
<dbReference type="Gene3D" id="2.80.10.50">
    <property type="match status" value="1"/>
</dbReference>
<evidence type="ECO:0000256" key="2">
    <source>
        <dbReference type="ARBA" id="ARBA00022801"/>
    </source>
</evidence>
<dbReference type="SUPFAM" id="SSF51445">
    <property type="entry name" value="(Trans)glycosidases"/>
    <property type="match status" value="1"/>
</dbReference>
<evidence type="ECO:0000259" key="5">
    <source>
        <dbReference type="SMART" id="SM00458"/>
    </source>
</evidence>
<dbReference type="PANTHER" id="PTHR31263:SF67">
    <property type="entry name" value="GLYCOSIDE HYDROLASE FAMILY 5 DOMAIN-CONTAINING PROTEIN"/>
    <property type="match status" value="1"/>
</dbReference>
<dbReference type="Proteomes" id="UP000515151">
    <property type="component" value="Chromosome 6"/>
</dbReference>
<dbReference type="InterPro" id="IPR000772">
    <property type="entry name" value="Ricin_B_lectin"/>
</dbReference>
<dbReference type="Gene3D" id="3.20.20.80">
    <property type="entry name" value="Glycosidases"/>
    <property type="match status" value="1"/>
</dbReference>
<dbReference type="RefSeq" id="XP_031401375.1">
    <property type="nucleotide sequence ID" value="XM_031545515.1"/>
</dbReference>
<evidence type="ECO:0000313" key="7">
    <source>
        <dbReference type="RefSeq" id="XP_031401375.1"/>
    </source>
</evidence>
<dbReference type="SUPFAM" id="SSF50370">
    <property type="entry name" value="Ricin B-like lectins"/>
    <property type="match status" value="1"/>
</dbReference>
<protein>
    <submittedName>
        <fullName evidence="7">Glycosyl hydrolase 5 family protein-like isoform X1</fullName>
    </submittedName>
</protein>